<proteinExistence type="predicted"/>
<dbReference type="EMBL" id="AEOH01000041">
    <property type="protein sequence ID" value="EFS97086.1"/>
    <property type="molecule type" value="Genomic_DNA"/>
</dbReference>
<name>E4MT66_CAPOC</name>
<sequence length="96" mass="10943">MDVTKEQIKQWKAKYKEVFVLRVEDKVAYLRTPDRATLSYASTLATKDPMKFNEAILTNCWLGGDEEIKTDDALFLSASSKLGELIQIKEATLEKL</sequence>
<protein>
    <submittedName>
        <fullName evidence="1">Uncharacterized protein</fullName>
    </submittedName>
</protein>
<dbReference type="Gene3D" id="3.30.2220.10">
    <property type="entry name" value="rbstp2171"/>
    <property type="match status" value="1"/>
</dbReference>
<gene>
    <name evidence="1" type="ORF">HMPREF1977_1576</name>
</gene>
<organism evidence="1 2">
    <name type="scientific">Capnocytophaga ochracea F0287</name>
    <dbReference type="NCBI Taxonomy" id="873517"/>
    <lineage>
        <taxon>Bacteria</taxon>
        <taxon>Pseudomonadati</taxon>
        <taxon>Bacteroidota</taxon>
        <taxon>Flavobacteriia</taxon>
        <taxon>Flavobacteriales</taxon>
        <taxon>Flavobacteriaceae</taxon>
        <taxon>Capnocytophaga</taxon>
    </lineage>
</organism>
<accession>E4MT66</accession>
<dbReference type="AlphaFoldDB" id="E4MT66"/>
<dbReference type="HOGENOM" id="CLU_168265_0_0_10"/>
<dbReference type="Proteomes" id="UP000005391">
    <property type="component" value="Unassembled WGS sequence"/>
</dbReference>
<reference evidence="1 2" key="1">
    <citation type="submission" date="2010-10" db="EMBL/GenBank/DDBJ databases">
        <authorList>
            <person name="Muzny D."/>
            <person name="Qin X."/>
            <person name="Deng J."/>
            <person name="Jiang H."/>
            <person name="Liu Y."/>
            <person name="Qu J."/>
            <person name="Song X.-Z."/>
            <person name="Zhang L."/>
            <person name="Thornton R."/>
            <person name="Coyle M."/>
            <person name="Francisco L."/>
            <person name="Jackson L."/>
            <person name="Javaid M."/>
            <person name="Korchina V."/>
            <person name="Kovar C."/>
            <person name="Mata R."/>
            <person name="Mathew T."/>
            <person name="Ngo R."/>
            <person name="Nguyen L."/>
            <person name="Nguyen N."/>
            <person name="Okwuonu G."/>
            <person name="Ongeri F."/>
            <person name="Pham C."/>
            <person name="Simmons D."/>
            <person name="Wilczek-Boney K."/>
            <person name="Hale W."/>
            <person name="Jakkamsetti A."/>
            <person name="Pham P."/>
            <person name="Ruth R."/>
            <person name="San Lucas F."/>
            <person name="Warren J."/>
            <person name="Zhang J."/>
            <person name="Zhao Z."/>
            <person name="Zhou C."/>
            <person name="Zhu D."/>
            <person name="Lee S."/>
            <person name="Bess C."/>
            <person name="Blankenburg K."/>
            <person name="Forbes L."/>
            <person name="Fu Q."/>
            <person name="Gubbala S."/>
            <person name="Hirani K."/>
            <person name="Jayaseelan J.C."/>
            <person name="Lara F."/>
            <person name="Munidasa M."/>
            <person name="Palculict T."/>
            <person name="Patil S."/>
            <person name="Pu L.-L."/>
            <person name="Saada N."/>
            <person name="Tang L."/>
            <person name="Weissenberger G."/>
            <person name="Zhu Y."/>
            <person name="Hemphill L."/>
            <person name="Shang Y."/>
            <person name="Youmans B."/>
            <person name="Ayvaz T."/>
            <person name="Ross M."/>
            <person name="Santibanez J."/>
            <person name="Aqrawi P."/>
            <person name="Gross S."/>
            <person name="Joshi V."/>
            <person name="Fowler G."/>
            <person name="Nazareth L."/>
            <person name="Reid J."/>
            <person name="Worley K."/>
            <person name="Petrosino J."/>
            <person name="Highlander S."/>
            <person name="Gibbs R."/>
        </authorList>
    </citation>
    <scope>NUCLEOTIDE SEQUENCE [LARGE SCALE GENOMIC DNA]</scope>
    <source>
        <strain evidence="1 2">F0287</strain>
    </source>
</reference>
<evidence type="ECO:0000313" key="2">
    <source>
        <dbReference type="Proteomes" id="UP000005391"/>
    </source>
</evidence>
<comment type="caution">
    <text evidence="1">The sequence shown here is derived from an EMBL/GenBank/DDBJ whole genome shotgun (WGS) entry which is preliminary data.</text>
</comment>
<evidence type="ECO:0000313" key="1">
    <source>
        <dbReference type="EMBL" id="EFS97086.1"/>
    </source>
</evidence>
<dbReference type="RefSeq" id="WP_002674101.1">
    <property type="nucleotide sequence ID" value="NZ_GL573160.1"/>
</dbReference>
<dbReference type="eggNOG" id="ENOG50338VD">
    <property type="taxonomic scope" value="Bacteria"/>
</dbReference>